<dbReference type="HAMAP" id="MF_01392">
    <property type="entry name" value="CytC_Ccs1"/>
    <property type="match status" value="1"/>
</dbReference>
<keyword evidence="2 6" id="KW-0812">Transmembrane</keyword>
<comment type="function">
    <text evidence="6">Required during biogenesis of c-type cytochromes (cytochrome c6 and cytochrome f) at the step of heme attachment.</text>
</comment>
<dbReference type="AlphaFoldDB" id="A0A345UAF9"/>
<reference evidence="9" key="1">
    <citation type="submission" date="2018-05" db="EMBL/GenBank/DDBJ databases">
        <title>Organellar genomes of Gracilariaceae.</title>
        <authorList>
            <person name="Iha C."/>
            <person name="Oliveira M.C."/>
        </authorList>
    </citation>
    <scope>NUCLEOTIDE SEQUENCE</scope>
</reference>
<feature type="transmembrane region" description="Helical" evidence="7">
    <location>
        <begin position="171"/>
        <end position="192"/>
    </location>
</feature>
<comment type="subunit">
    <text evidence="6">May interact with CcsA.</text>
</comment>
<keyword evidence="6" id="KW-0793">Thylakoid</keyword>
<keyword evidence="3 6" id="KW-0201">Cytochrome c-type biogenesis</keyword>
<comment type="similarity">
    <text evidence="6">Belongs to the Ccs1/CcsB family.</text>
</comment>
<dbReference type="InterPro" id="IPR023494">
    <property type="entry name" value="Cyt_c_bgen_Ccs1/CcsB/ResB"/>
</dbReference>
<geneLocation type="chloroplast" evidence="9"/>
<dbReference type="GeneID" id="37624124"/>
<keyword evidence="5 6" id="KW-0472">Membrane</keyword>
<comment type="subcellular location">
    <subcellularLocation>
        <location evidence="1">Membrane</location>
        <topology evidence="1">Multi-pass membrane protein</topology>
    </subcellularLocation>
    <subcellularLocation>
        <location evidence="6">Plastid</location>
        <location evidence="6">Chloroplast thylakoid membrane</location>
        <topology evidence="6">Multi-pass membrane protein</topology>
    </subcellularLocation>
</comment>
<dbReference type="EMBL" id="MH396016">
    <property type="protein sequence ID" value="AXI97445.1"/>
    <property type="molecule type" value="Genomic_DNA"/>
</dbReference>
<keyword evidence="9" id="KW-0934">Plastid</keyword>
<dbReference type="PANTHER" id="PTHR31566:SF0">
    <property type="entry name" value="CYTOCHROME C BIOGENESIS PROTEIN CCS1, CHLOROPLASTIC"/>
    <property type="match status" value="1"/>
</dbReference>
<evidence type="ECO:0000256" key="1">
    <source>
        <dbReference type="ARBA" id="ARBA00004141"/>
    </source>
</evidence>
<name>A0A345UAF9_9FLOR</name>
<keyword evidence="4 6" id="KW-1133">Transmembrane helix</keyword>
<dbReference type="GO" id="GO:0009535">
    <property type="term" value="C:chloroplast thylakoid membrane"/>
    <property type="evidence" value="ECO:0007669"/>
    <property type="project" value="UniProtKB-SubCell"/>
</dbReference>
<evidence type="ECO:0000256" key="7">
    <source>
        <dbReference type="SAM" id="Phobius"/>
    </source>
</evidence>
<dbReference type="GO" id="GO:0017004">
    <property type="term" value="P:cytochrome complex assembly"/>
    <property type="evidence" value="ECO:0007669"/>
    <property type="project" value="UniProtKB-UniRule"/>
</dbReference>
<feature type="domain" description="ResB-like" evidence="8">
    <location>
        <begin position="364"/>
        <end position="429"/>
    </location>
</feature>
<dbReference type="InterPro" id="IPR007816">
    <property type="entry name" value="ResB-like_domain"/>
</dbReference>
<evidence type="ECO:0000256" key="2">
    <source>
        <dbReference type="ARBA" id="ARBA00022692"/>
    </source>
</evidence>
<sequence>MNLRSSNIKNIGWQILKKLANLNLSIILLLAIALISILGTIIEQNQSIVYYQTNYSIESKFPECIINWKIILQLGLDKIYSTGWFLSILSIFFCSLIVCTFSRQLPGLKNARKWKFLQETKKIQEKASFTYLRKKSISNMIYSLYNQDYFIFQKGNSIYGYKGLSGRIAPIFVHFGIILTLIGSLVGLLFGFTAQEIIPNGEIFHIKNIVKSGLNSEIPNDLVGEIKNFNILYNEDNSIKQFISNILLYNQERKCVARKEIFVNSPLIFKKTTFYQTEWQINSLRLKVGNSQIIQKKLTKTREKSENKLLWYCRVPINFQKSITFIVTKLENKIYLYNDEGVMITSANLNDKIIIDGIAIRVIEIMTSTGLQIKTDAGIPIIYTGFFILIISIILSYISYCQVWVTAGKDRIKIAGLTNRAKLTLEEDLVNIEEVYTNCTWIKY</sequence>
<dbReference type="RefSeq" id="YP_009511568.1">
    <property type="nucleotide sequence ID" value="NC_039145.1"/>
</dbReference>
<feature type="transmembrane region" description="Helical" evidence="7">
    <location>
        <begin position="84"/>
        <end position="105"/>
    </location>
</feature>
<feature type="domain" description="ResB-like" evidence="8">
    <location>
        <begin position="23"/>
        <end position="297"/>
    </location>
</feature>
<evidence type="ECO:0000256" key="4">
    <source>
        <dbReference type="ARBA" id="ARBA00022989"/>
    </source>
</evidence>
<dbReference type="PANTHER" id="PTHR31566">
    <property type="entry name" value="CYTOCHROME C BIOGENESIS PROTEIN CCS1, CHLOROPLASTIC"/>
    <property type="match status" value="1"/>
</dbReference>
<evidence type="ECO:0000256" key="5">
    <source>
        <dbReference type="ARBA" id="ARBA00023136"/>
    </source>
</evidence>
<organism evidence="9">
    <name type="scientific">Melanthalia intermedia</name>
    <dbReference type="NCBI Taxonomy" id="172989"/>
    <lineage>
        <taxon>Eukaryota</taxon>
        <taxon>Rhodophyta</taxon>
        <taxon>Florideophyceae</taxon>
        <taxon>Rhodymeniophycidae</taxon>
        <taxon>Gracilariales</taxon>
        <taxon>Gracilariaceae</taxon>
        <taxon>Melanthalia</taxon>
    </lineage>
</organism>
<feature type="transmembrane region" description="Helical" evidence="7">
    <location>
        <begin position="21"/>
        <end position="42"/>
    </location>
</feature>
<proteinExistence type="inferred from homology"/>
<protein>
    <recommendedName>
        <fullName evidence="6">Cytochrome c biogenesis protein Ccs1</fullName>
    </recommendedName>
</protein>
<keyword evidence="9" id="KW-0150">Chloroplast</keyword>
<evidence type="ECO:0000259" key="8">
    <source>
        <dbReference type="Pfam" id="PF05140"/>
    </source>
</evidence>
<evidence type="ECO:0000313" key="9">
    <source>
        <dbReference type="EMBL" id="AXI97445.1"/>
    </source>
</evidence>
<evidence type="ECO:0000256" key="6">
    <source>
        <dbReference type="HAMAP-Rule" id="MF_01392"/>
    </source>
</evidence>
<accession>A0A345UAF9</accession>
<feature type="transmembrane region" description="Helical" evidence="7">
    <location>
        <begin position="381"/>
        <end position="405"/>
    </location>
</feature>
<dbReference type="Pfam" id="PF05140">
    <property type="entry name" value="ResB"/>
    <property type="match status" value="2"/>
</dbReference>
<gene>
    <name evidence="6 9" type="primary">ccs1</name>
</gene>
<evidence type="ECO:0000256" key="3">
    <source>
        <dbReference type="ARBA" id="ARBA00022748"/>
    </source>
</evidence>